<feature type="region of interest" description="Disordered" evidence="1">
    <location>
        <begin position="133"/>
        <end position="160"/>
    </location>
</feature>
<feature type="region of interest" description="Disordered" evidence="1">
    <location>
        <begin position="1"/>
        <end position="25"/>
    </location>
</feature>
<evidence type="ECO:0000256" key="1">
    <source>
        <dbReference type="SAM" id="MobiDB-lite"/>
    </source>
</evidence>
<dbReference type="AlphaFoldDB" id="A0A9P5N900"/>
<proteinExistence type="predicted"/>
<dbReference type="Proteomes" id="UP000724874">
    <property type="component" value="Unassembled WGS sequence"/>
</dbReference>
<evidence type="ECO:0000313" key="2">
    <source>
        <dbReference type="EMBL" id="KAF8875538.1"/>
    </source>
</evidence>
<reference evidence="2" key="1">
    <citation type="submission" date="2020-11" db="EMBL/GenBank/DDBJ databases">
        <authorList>
            <consortium name="DOE Joint Genome Institute"/>
            <person name="Ahrendt S."/>
            <person name="Riley R."/>
            <person name="Andreopoulos W."/>
            <person name="LaButti K."/>
            <person name="Pangilinan J."/>
            <person name="Ruiz-duenas F.J."/>
            <person name="Barrasa J.M."/>
            <person name="Sanchez-Garcia M."/>
            <person name="Camarero S."/>
            <person name="Miyauchi S."/>
            <person name="Serrano A."/>
            <person name="Linde D."/>
            <person name="Babiker R."/>
            <person name="Drula E."/>
            <person name="Ayuso-Fernandez I."/>
            <person name="Pacheco R."/>
            <person name="Padilla G."/>
            <person name="Ferreira P."/>
            <person name="Barriuso J."/>
            <person name="Kellner H."/>
            <person name="Castanera R."/>
            <person name="Alfaro M."/>
            <person name="Ramirez L."/>
            <person name="Pisabarro A.G."/>
            <person name="Kuo A."/>
            <person name="Tritt A."/>
            <person name="Lipzen A."/>
            <person name="He G."/>
            <person name="Yan M."/>
            <person name="Ng V."/>
            <person name="Cullen D."/>
            <person name="Martin F."/>
            <person name="Rosso M.-N."/>
            <person name="Henrissat B."/>
            <person name="Hibbett D."/>
            <person name="Martinez A.T."/>
            <person name="Grigoriev I.V."/>
        </authorList>
    </citation>
    <scope>NUCLEOTIDE SEQUENCE</scope>
    <source>
        <strain evidence="2">AH 44721</strain>
    </source>
</reference>
<dbReference type="OrthoDB" id="3270336at2759"/>
<evidence type="ECO:0000313" key="3">
    <source>
        <dbReference type="Proteomes" id="UP000724874"/>
    </source>
</evidence>
<name>A0A9P5N900_GYMJU</name>
<comment type="caution">
    <text evidence="2">The sequence shown here is derived from an EMBL/GenBank/DDBJ whole genome shotgun (WGS) entry which is preliminary data.</text>
</comment>
<protein>
    <submittedName>
        <fullName evidence="2">Uncharacterized protein</fullName>
    </submittedName>
</protein>
<keyword evidence="3" id="KW-1185">Reference proteome</keyword>
<sequence>MESRNANQIAAESAAASPTQTMIAPFPNEDKGKLYNHFDDFFMAREKRQAELLKVESVEDRVHRENHEQDRPLHNVYIWTKIWSSGGRDVYNCVRLHPGAKETEWSEHELYQKVYNAMANEWDLCEDFPSPFRNADEPDADLDNNEAPVGHPSNDGADSHQPLISTAELTTIVPMSLSDKTAGELSPPSYSHDILETLRLVYGYTPPLVDVSSSDKHDWHTLLHTLGFVSSLDELPLMDSNRHAITVFMDQIFNSSSILSDINDLDTSNYHPLHHLFKFNEVHHLSDKLLVFFGPCSSSCNWALGVESLDVALYVCRYILENPKAHTIVTVAHRLLQRGMRFHTVLSLPCSPQQVTISQCYKPLAYRFTNYKFTFHDFEAVMLNCQAVLSSPQGRAAVLQGGIIGCIAREYLSMDSALEGPSVEVTAHRAGFIAPSGAHGLSYCDDELTQNEIAIICGTYTLYTSTKGQVAVWSWFLPPDVWNQHHAGLRWSEWTEHCETWFMKLMENIRSGKSKPMSSTEWGSALRGFKLA</sequence>
<accession>A0A9P5N900</accession>
<organism evidence="2 3">
    <name type="scientific">Gymnopilus junonius</name>
    <name type="common">Spectacular rustgill mushroom</name>
    <name type="synonym">Gymnopilus spectabilis subsp. junonius</name>
    <dbReference type="NCBI Taxonomy" id="109634"/>
    <lineage>
        <taxon>Eukaryota</taxon>
        <taxon>Fungi</taxon>
        <taxon>Dikarya</taxon>
        <taxon>Basidiomycota</taxon>
        <taxon>Agaricomycotina</taxon>
        <taxon>Agaricomycetes</taxon>
        <taxon>Agaricomycetidae</taxon>
        <taxon>Agaricales</taxon>
        <taxon>Agaricineae</taxon>
        <taxon>Hymenogastraceae</taxon>
        <taxon>Gymnopilus</taxon>
    </lineage>
</organism>
<gene>
    <name evidence="2" type="ORF">CPB84DRAFT_1853244</name>
</gene>
<dbReference type="EMBL" id="JADNYJ010000195">
    <property type="protein sequence ID" value="KAF8875538.1"/>
    <property type="molecule type" value="Genomic_DNA"/>
</dbReference>